<feature type="compositionally biased region" description="Low complexity" evidence="1">
    <location>
        <begin position="226"/>
        <end position="245"/>
    </location>
</feature>
<feature type="compositionally biased region" description="Basic residues" evidence="1">
    <location>
        <begin position="246"/>
        <end position="255"/>
    </location>
</feature>
<dbReference type="AlphaFoldDB" id="A0A4P6FFN3"/>
<dbReference type="EMBL" id="CP035491">
    <property type="protein sequence ID" value="QAY74705.1"/>
    <property type="molecule type" value="Genomic_DNA"/>
</dbReference>
<keyword evidence="2" id="KW-0472">Membrane</keyword>
<accession>A0A4P6FFN3</accession>
<feature type="region of interest" description="Disordered" evidence="1">
    <location>
        <begin position="199"/>
        <end position="280"/>
    </location>
</feature>
<feature type="transmembrane region" description="Helical" evidence="2">
    <location>
        <begin position="63"/>
        <end position="84"/>
    </location>
</feature>
<keyword evidence="4" id="KW-1185">Reference proteome</keyword>
<dbReference type="OrthoDB" id="4966979at2"/>
<keyword evidence="2" id="KW-0812">Transmembrane</keyword>
<reference evidence="3 4" key="1">
    <citation type="submission" date="2019-01" db="EMBL/GenBank/DDBJ databases">
        <title>Genome sequencing of strain FW100M-8.</title>
        <authorList>
            <person name="Heo J."/>
            <person name="Kim S.-J."/>
            <person name="Kim J.-S."/>
            <person name="Hong S.-B."/>
            <person name="Kwon S.-W."/>
        </authorList>
    </citation>
    <scope>NUCLEOTIDE SEQUENCE [LARGE SCALE GENOMIC DNA]</scope>
    <source>
        <strain evidence="3 4">FW100M-8</strain>
    </source>
</reference>
<evidence type="ECO:0000313" key="4">
    <source>
        <dbReference type="Proteomes" id="UP000291259"/>
    </source>
</evidence>
<evidence type="ECO:0000313" key="3">
    <source>
        <dbReference type="EMBL" id="QAY74705.1"/>
    </source>
</evidence>
<dbReference type="RefSeq" id="WP_129192249.1">
    <property type="nucleotide sequence ID" value="NZ_CP035491.1"/>
</dbReference>
<organism evidence="3 4">
    <name type="scientific">Agromyces protaetiae</name>
    <dbReference type="NCBI Taxonomy" id="2509455"/>
    <lineage>
        <taxon>Bacteria</taxon>
        <taxon>Bacillati</taxon>
        <taxon>Actinomycetota</taxon>
        <taxon>Actinomycetes</taxon>
        <taxon>Micrococcales</taxon>
        <taxon>Microbacteriaceae</taxon>
        <taxon>Agromyces</taxon>
    </lineage>
</organism>
<feature type="transmembrane region" description="Helical" evidence="2">
    <location>
        <begin position="31"/>
        <end position="51"/>
    </location>
</feature>
<feature type="compositionally biased region" description="Low complexity" evidence="1">
    <location>
        <begin position="199"/>
        <end position="217"/>
    </location>
</feature>
<evidence type="ECO:0000256" key="1">
    <source>
        <dbReference type="SAM" id="MobiDB-lite"/>
    </source>
</evidence>
<evidence type="ECO:0008006" key="5">
    <source>
        <dbReference type="Google" id="ProtNLM"/>
    </source>
</evidence>
<dbReference type="Proteomes" id="UP000291259">
    <property type="component" value="Chromosome"/>
</dbReference>
<gene>
    <name evidence="3" type="ORF">ET445_16550</name>
</gene>
<feature type="region of interest" description="Disordered" evidence="1">
    <location>
        <begin position="1"/>
        <end position="21"/>
    </location>
</feature>
<feature type="transmembrane region" description="Helical" evidence="2">
    <location>
        <begin position="105"/>
        <end position="127"/>
    </location>
</feature>
<name>A0A4P6FFN3_9MICO</name>
<proteinExistence type="predicted"/>
<sequence>MTGGDAPATVDPPARAAGRGRVDGVDTARGLALIGMFIAHAAPAATTLVGAELLAIPDERSRLLFALTAGLALGFVSGGTAPIPATGPFGGPERTRLRLQITVRAVILIALGLLIAATLAPLVYIILDEYGVAFLVLLPLLFVPRAVQLVVGAVGVLIAPGLAVLIAATPWVADVQAAGYGLLTEWFFSGPIPSSSGWRSCSSDSGSRGTASPARASSRGRRSRARSQPSSRSRPASSSCASRSCSARRRARMPRCRPPQCRPLLWGSRSRPSATSASAP</sequence>
<evidence type="ECO:0000256" key="2">
    <source>
        <dbReference type="SAM" id="Phobius"/>
    </source>
</evidence>
<dbReference type="KEGG" id="agf:ET445_16550"/>
<keyword evidence="2" id="KW-1133">Transmembrane helix</keyword>
<protein>
    <recommendedName>
        <fullName evidence="5">DUF1624 domain-containing protein</fullName>
    </recommendedName>
</protein>
<feature type="compositionally biased region" description="Low complexity" evidence="1">
    <location>
        <begin position="262"/>
        <end position="280"/>
    </location>
</feature>